<dbReference type="AlphaFoldDB" id="A0A517XML0"/>
<dbReference type="InterPro" id="IPR001179">
    <property type="entry name" value="PPIase_FKBP_dom"/>
</dbReference>
<dbReference type="EMBL" id="CP036273">
    <property type="protein sequence ID" value="QDU18728.1"/>
    <property type="molecule type" value="Genomic_DNA"/>
</dbReference>
<keyword evidence="4 6" id="KW-0413">Isomerase</keyword>
<sequence length="881" mass="91081">MIRVHLTVATQSELQALRRDPLPPRVRDRLEMVLLSDAGWSPPRIARHLGCDPQTARAVIHGFNARGVPALYPGKPGPAPNYARRDQVAARLTDLLGQDRTWTAAQLADALRPNGIRLRARQVRRYLARLRAGYRRTASTLEHKQNRPKVARAAAVLGGLQRKAREGRLVLDYLDQCGFAPSLPGGYSWCLPGQRKRVRYEYPQGRRVNVLATYEPLGPAPRLDAVPFERTLTSDDLVAYLRGRPAVGRPRVVVLDNAPIHTSKVVKAARPELAKSGVYLYYLPAYSPELNRIEAVFKQVKHHEIPTRSYATRSDLRAAVEQGFNSYAQKLRPEPGKQLRPAAYDVTATATDAAGNTSSATAAGGLVIDATAPTATVTTTAPDPATTNPIPVTVTFSKPVTGFEAGDLVLTNAAAINFTAVDAQTYTFDLVPDGGGTVSVLVNGGAAADAAGYTSLTSGALMRTFSGPVTAVPVATTAVSPTNAATVPVTVTFSGDVTGFDASDVTVTNGTVTNFTALDGRTYTADITPTADGVVSVTVAAGAATDAGGGPTAAAQPVAVTSDRTAPTAAGPTNTGSLTFTITFSEGVTGFDASGVAVTNGTLDALTPGDGRSFTATVTSAADGTVTLTVLAGSAADAAGNPTAADALGSAVYDTTGPSPLVSSSASDPTSSTSIPFSVTFDEGVTGFDEYDLTATNGIVFNFTAVSASTYTFSIYPGAAGLVTVGLAAGVATDAAGNVNAAAAAVSRTYAYTSTDASGLVETMPDVNAAEWQTQADGLKIWDAQVGTDDAVAAGSTVEVYYTGWLASDGTEFDSNRTAASAASFALSNLIAGWQEGLVGMQEGGIRRLYIPAALGYGSGGSSSIPADADLVFEIKLVSVS</sequence>
<dbReference type="Pfam" id="PF00254">
    <property type="entry name" value="FKBP_C"/>
    <property type="match status" value="1"/>
</dbReference>
<gene>
    <name evidence="6" type="primary">fbp_1</name>
    <name evidence="6" type="ORF">ETAA1_06230</name>
</gene>
<accession>A0A517XML0</accession>
<feature type="domain" description="PPIase FKBP-type" evidence="5">
    <location>
        <begin position="795"/>
        <end position="881"/>
    </location>
</feature>
<dbReference type="GO" id="GO:0003755">
    <property type="term" value="F:peptidyl-prolyl cis-trans isomerase activity"/>
    <property type="evidence" value="ECO:0007669"/>
    <property type="project" value="UniProtKB-KW"/>
</dbReference>
<dbReference type="RefSeq" id="WP_261342006.1">
    <property type="nucleotide sequence ID" value="NZ_CP036273.1"/>
</dbReference>
<dbReference type="KEGG" id="uli:ETAA1_06230"/>
<dbReference type="InterPro" id="IPR046357">
    <property type="entry name" value="PPIase_dom_sf"/>
</dbReference>
<dbReference type="Proteomes" id="UP000319576">
    <property type="component" value="Chromosome"/>
</dbReference>
<evidence type="ECO:0000259" key="5">
    <source>
        <dbReference type="PROSITE" id="PS50059"/>
    </source>
</evidence>
<evidence type="ECO:0000313" key="7">
    <source>
        <dbReference type="Proteomes" id="UP000319576"/>
    </source>
</evidence>
<evidence type="ECO:0000256" key="1">
    <source>
        <dbReference type="ARBA" id="ARBA00000971"/>
    </source>
</evidence>
<keyword evidence="7" id="KW-1185">Reference proteome</keyword>
<dbReference type="Gene3D" id="3.10.50.40">
    <property type="match status" value="1"/>
</dbReference>
<dbReference type="NCBIfam" id="NF033545">
    <property type="entry name" value="transpos_IS630"/>
    <property type="match status" value="1"/>
</dbReference>
<dbReference type="InterPro" id="IPR036397">
    <property type="entry name" value="RNaseH_sf"/>
</dbReference>
<dbReference type="Pfam" id="PF13384">
    <property type="entry name" value="HTH_23"/>
    <property type="match status" value="1"/>
</dbReference>
<dbReference type="InterPro" id="IPR038717">
    <property type="entry name" value="Tc1-like_DDE_dom"/>
</dbReference>
<protein>
    <recommendedName>
        <fullName evidence="2 4">peptidylprolyl isomerase</fullName>
        <ecNumber evidence="2 4">5.2.1.8</ecNumber>
    </recommendedName>
</protein>
<dbReference type="GO" id="GO:0003676">
    <property type="term" value="F:nucleic acid binding"/>
    <property type="evidence" value="ECO:0007669"/>
    <property type="project" value="InterPro"/>
</dbReference>
<dbReference type="Pfam" id="PF13358">
    <property type="entry name" value="DDE_3"/>
    <property type="match status" value="1"/>
</dbReference>
<keyword evidence="3 4" id="KW-0697">Rotamase</keyword>
<name>A0A517XML0_9BACT</name>
<evidence type="ECO:0000256" key="3">
    <source>
        <dbReference type="ARBA" id="ARBA00023110"/>
    </source>
</evidence>
<comment type="catalytic activity">
    <reaction evidence="1 4">
        <text>[protein]-peptidylproline (omega=180) = [protein]-peptidylproline (omega=0)</text>
        <dbReference type="Rhea" id="RHEA:16237"/>
        <dbReference type="Rhea" id="RHEA-COMP:10747"/>
        <dbReference type="Rhea" id="RHEA-COMP:10748"/>
        <dbReference type="ChEBI" id="CHEBI:83833"/>
        <dbReference type="ChEBI" id="CHEBI:83834"/>
        <dbReference type="EC" id="5.2.1.8"/>
    </reaction>
</comment>
<organism evidence="6 7">
    <name type="scientific">Urbifossiella limnaea</name>
    <dbReference type="NCBI Taxonomy" id="2528023"/>
    <lineage>
        <taxon>Bacteria</taxon>
        <taxon>Pseudomonadati</taxon>
        <taxon>Planctomycetota</taxon>
        <taxon>Planctomycetia</taxon>
        <taxon>Gemmatales</taxon>
        <taxon>Gemmataceae</taxon>
        <taxon>Urbifossiella</taxon>
    </lineage>
</organism>
<dbReference type="SUPFAM" id="SSF46689">
    <property type="entry name" value="Homeodomain-like"/>
    <property type="match status" value="1"/>
</dbReference>
<proteinExistence type="predicted"/>
<evidence type="ECO:0000256" key="4">
    <source>
        <dbReference type="PROSITE-ProRule" id="PRU00277"/>
    </source>
</evidence>
<reference evidence="6 7" key="1">
    <citation type="submission" date="2019-02" db="EMBL/GenBank/DDBJ databases">
        <title>Deep-cultivation of Planctomycetes and their phenomic and genomic characterization uncovers novel biology.</title>
        <authorList>
            <person name="Wiegand S."/>
            <person name="Jogler M."/>
            <person name="Boedeker C."/>
            <person name="Pinto D."/>
            <person name="Vollmers J."/>
            <person name="Rivas-Marin E."/>
            <person name="Kohn T."/>
            <person name="Peeters S.H."/>
            <person name="Heuer A."/>
            <person name="Rast P."/>
            <person name="Oberbeckmann S."/>
            <person name="Bunk B."/>
            <person name="Jeske O."/>
            <person name="Meyerdierks A."/>
            <person name="Storesund J.E."/>
            <person name="Kallscheuer N."/>
            <person name="Luecker S."/>
            <person name="Lage O.M."/>
            <person name="Pohl T."/>
            <person name="Merkel B.J."/>
            <person name="Hornburger P."/>
            <person name="Mueller R.-W."/>
            <person name="Bruemmer F."/>
            <person name="Labrenz M."/>
            <person name="Spormann A.M."/>
            <person name="Op den Camp H."/>
            <person name="Overmann J."/>
            <person name="Amann R."/>
            <person name="Jetten M.S.M."/>
            <person name="Mascher T."/>
            <person name="Medema M.H."/>
            <person name="Devos D.P."/>
            <person name="Kaster A.-K."/>
            <person name="Ovreas L."/>
            <person name="Rohde M."/>
            <person name="Galperin M.Y."/>
            <person name="Jogler C."/>
        </authorList>
    </citation>
    <scope>NUCLEOTIDE SEQUENCE [LARGE SCALE GENOMIC DNA]</scope>
    <source>
        <strain evidence="6 7">ETA_A1</strain>
    </source>
</reference>
<dbReference type="PANTHER" id="PTHR34677:SF3">
    <property type="entry name" value="BACTERIAL IG-LIKE DOMAIN-CONTAINING PROTEIN"/>
    <property type="match status" value="1"/>
</dbReference>
<dbReference type="InterPro" id="IPR009057">
    <property type="entry name" value="Homeodomain-like_sf"/>
</dbReference>
<dbReference type="Pfam" id="PF19078">
    <property type="entry name" value="Big_12"/>
    <property type="match status" value="4"/>
</dbReference>
<evidence type="ECO:0000313" key="6">
    <source>
        <dbReference type="EMBL" id="QDU18728.1"/>
    </source>
</evidence>
<dbReference type="SUPFAM" id="SSF54534">
    <property type="entry name" value="FKBP-like"/>
    <property type="match status" value="1"/>
</dbReference>
<dbReference type="InterPro" id="IPR047655">
    <property type="entry name" value="Transpos_IS630-like"/>
</dbReference>
<dbReference type="PANTHER" id="PTHR34677">
    <property type="match status" value="1"/>
</dbReference>
<dbReference type="PROSITE" id="PS50059">
    <property type="entry name" value="FKBP_PPIASE"/>
    <property type="match status" value="1"/>
</dbReference>
<dbReference type="Gene3D" id="3.30.420.10">
    <property type="entry name" value="Ribonuclease H-like superfamily/Ribonuclease H"/>
    <property type="match status" value="1"/>
</dbReference>
<dbReference type="EC" id="5.2.1.8" evidence="2 4"/>
<evidence type="ECO:0000256" key="2">
    <source>
        <dbReference type="ARBA" id="ARBA00013194"/>
    </source>
</evidence>
<dbReference type="InterPro" id="IPR044048">
    <property type="entry name" value="Big_12"/>
</dbReference>